<protein>
    <submittedName>
        <fullName evidence="1">Uncharacterized protein</fullName>
    </submittedName>
</protein>
<dbReference type="Proteomes" id="UP001281003">
    <property type="component" value="Unassembled WGS sequence"/>
</dbReference>
<evidence type="ECO:0000313" key="1">
    <source>
        <dbReference type="EMBL" id="KAK3401882.1"/>
    </source>
</evidence>
<name>A0AAE0PL78_SORBR</name>
<dbReference type="AlphaFoldDB" id="A0AAE0PL78"/>
<proteinExistence type="predicted"/>
<dbReference type="EMBL" id="JAUTDP010000002">
    <property type="protein sequence ID" value="KAK3401882.1"/>
    <property type="molecule type" value="Genomic_DNA"/>
</dbReference>
<organism evidence="1 2">
    <name type="scientific">Sordaria brevicollis</name>
    <dbReference type="NCBI Taxonomy" id="83679"/>
    <lineage>
        <taxon>Eukaryota</taxon>
        <taxon>Fungi</taxon>
        <taxon>Dikarya</taxon>
        <taxon>Ascomycota</taxon>
        <taxon>Pezizomycotina</taxon>
        <taxon>Sordariomycetes</taxon>
        <taxon>Sordariomycetidae</taxon>
        <taxon>Sordariales</taxon>
        <taxon>Sordariaceae</taxon>
        <taxon>Sordaria</taxon>
    </lineage>
</organism>
<keyword evidence="2" id="KW-1185">Reference proteome</keyword>
<evidence type="ECO:0000313" key="2">
    <source>
        <dbReference type="Proteomes" id="UP001281003"/>
    </source>
</evidence>
<reference evidence="1" key="1">
    <citation type="journal article" date="2023" name="Mol. Phylogenet. Evol.">
        <title>Genome-scale phylogeny and comparative genomics of the fungal order Sordariales.</title>
        <authorList>
            <person name="Hensen N."/>
            <person name="Bonometti L."/>
            <person name="Westerberg I."/>
            <person name="Brannstrom I.O."/>
            <person name="Guillou S."/>
            <person name="Cros-Aarteil S."/>
            <person name="Calhoun S."/>
            <person name="Haridas S."/>
            <person name="Kuo A."/>
            <person name="Mondo S."/>
            <person name="Pangilinan J."/>
            <person name="Riley R."/>
            <person name="LaButti K."/>
            <person name="Andreopoulos B."/>
            <person name="Lipzen A."/>
            <person name="Chen C."/>
            <person name="Yan M."/>
            <person name="Daum C."/>
            <person name="Ng V."/>
            <person name="Clum A."/>
            <person name="Steindorff A."/>
            <person name="Ohm R.A."/>
            <person name="Martin F."/>
            <person name="Silar P."/>
            <person name="Natvig D.O."/>
            <person name="Lalanne C."/>
            <person name="Gautier V."/>
            <person name="Ament-Velasquez S.L."/>
            <person name="Kruys A."/>
            <person name="Hutchinson M.I."/>
            <person name="Powell A.J."/>
            <person name="Barry K."/>
            <person name="Miller A.N."/>
            <person name="Grigoriev I.V."/>
            <person name="Debuchy R."/>
            <person name="Gladieux P."/>
            <person name="Hiltunen Thoren M."/>
            <person name="Johannesson H."/>
        </authorList>
    </citation>
    <scope>NUCLEOTIDE SEQUENCE</scope>
    <source>
        <strain evidence="1">FGSC 1904</strain>
    </source>
</reference>
<comment type="caution">
    <text evidence="1">The sequence shown here is derived from an EMBL/GenBank/DDBJ whole genome shotgun (WGS) entry which is preliminary data.</text>
</comment>
<gene>
    <name evidence="1" type="ORF">B0T20DRAFT_125595</name>
</gene>
<accession>A0AAE0PL78</accession>
<sequence length="238" mass="27036">MCPWVLPSLSTVRDPTRKIGPALFTSFQQQHCTSTPTLFSSTALFVMNHELPLGDSILAHSCAFCQRFVIDRSEENGGLSATRRQMLDLFLFRAGFEGPDVSHPEEYKEDYSKLRTDLANPNFILFDIGPRDLKSVAARDCLLARDLDQAMNQIHNPLPPELQWQKSMLLGRLDVGSMSPEATAHLYILLYDPRVICPKRSRPGKPVLDYWTRPWIIKKYYIVAEEGVSKPSSYPPTH</sequence>
<reference evidence="1" key="2">
    <citation type="submission" date="2023-07" db="EMBL/GenBank/DDBJ databases">
        <authorList>
            <consortium name="Lawrence Berkeley National Laboratory"/>
            <person name="Haridas S."/>
            <person name="Hensen N."/>
            <person name="Bonometti L."/>
            <person name="Westerberg I."/>
            <person name="Brannstrom I.O."/>
            <person name="Guillou S."/>
            <person name="Cros-Aarteil S."/>
            <person name="Calhoun S."/>
            <person name="Kuo A."/>
            <person name="Mondo S."/>
            <person name="Pangilinan J."/>
            <person name="Riley R."/>
            <person name="LaButti K."/>
            <person name="Andreopoulos B."/>
            <person name="Lipzen A."/>
            <person name="Chen C."/>
            <person name="Yanf M."/>
            <person name="Daum C."/>
            <person name="Ng V."/>
            <person name="Clum A."/>
            <person name="Steindorff A."/>
            <person name="Ohm R."/>
            <person name="Martin F."/>
            <person name="Silar P."/>
            <person name="Natvig D."/>
            <person name="Lalanne C."/>
            <person name="Gautier V."/>
            <person name="Ament-velasquez S.L."/>
            <person name="Kruys A."/>
            <person name="Hutchinson M.I."/>
            <person name="Powell A.J."/>
            <person name="Barry K."/>
            <person name="Miller A.N."/>
            <person name="Grigoriev I.V."/>
            <person name="Debuchy R."/>
            <person name="Gladieux P."/>
            <person name="Thoren M.H."/>
            <person name="Johannesson H."/>
        </authorList>
    </citation>
    <scope>NUCLEOTIDE SEQUENCE</scope>
    <source>
        <strain evidence="1">FGSC 1904</strain>
    </source>
</reference>